<keyword evidence="2" id="KW-1185">Reference proteome</keyword>
<dbReference type="Proteomes" id="UP000219338">
    <property type="component" value="Unassembled WGS sequence"/>
</dbReference>
<proteinExistence type="predicted"/>
<evidence type="ECO:0000313" key="2">
    <source>
        <dbReference type="Proteomes" id="UP000219338"/>
    </source>
</evidence>
<protein>
    <submittedName>
        <fullName evidence="1">Uncharacterized protein</fullName>
    </submittedName>
</protein>
<evidence type="ECO:0000313" key="1">
    <source>
        <dbReference type="EMBL" id="SJL03399.1"/>
    </source>
</evidence>
<reference evidence="2" key="1">
    <citation type="journal article" date="2017" name="Nat. Ecol. Evol.">
        <title>Genome expansion and lineage-specific genetic innovations in the forest pathogenic fungi Armillaria.</title>
        <authorList>
            <person name="Sipos G."/>
            <person name="Prasanna A.N."/>
            <person name="Walter M.C."/>
            <person name="O'Connor E."/>
            <person name="Balint B."/>
            <person name="Krizsan K."/>
            <person name="Kiss B."/>
            <person name="Hess J."/>
            <person name="Varga T."/>
            <person name="Slot J."/>
            <person name="Riley R."/>
            <person name="Boka B."/>
            <person name="Rigling D."/>
            <person name="Barry K."/>
            <person name="Lee J."/>
            <person name="Mihaltcheva S."/>
            <person name="LaButti K."/>
            <person name="Lipzen A."/>
            <person name="Waldron R."/>
            <person name="Moloney N.M."/>
            <person name="Sperisen C."/>
            <person name="Kredics L."/>
            <person name="Vagvoelgyi C."/>
            <person name="Patrignani A."/>
            <person name="Fitzpatrick D."/>
            <person name="Nagy I."/>
            <person name="Doyle S."/>
            <person name="Anderson J.B."/>
            <person name="Grigoriev I.V."/>
            <person name="Gueldener U."/>
            <person name="Muensterkoetter M."/>
            <person name="Nagy L.G."/>
        </authorList>
    </citation>
    <scope>NUCLEOTIDE SEQUENCE [LARGE SCALE GENOMIC DNA]</scope>
    <source>
        <strain evidence="2">C18/9</strain>
    </source>
</reference>
<sequence>MTTLSMCDLHAGKRRVQFSGVVWLGEKNPRIDGVCRMYPHVGWDQIDEPDESPRLRIPFPHTSSSASRCTGIHESVASSYHPLGHIRKPGIYFPSKLPKRPIRELPALHTYCHSHDTKKTYKHISCHSEAASPATLHPANDKSFSR</sequence>
<organism evidence="1 2">
    <name type="scientific">Armillaria ostoyae</name>
    <name type="common">Armillaria root rot fungus</name>
    <dbReference type="NCBI Taxonomy" id="47428"/>
    <lineage>
        <taxon>Eukaryota</taxon>
        <taxon>Fungi</taxon>
        <taxon>Dikarya</taxon>
        <taxon>Basidiomycota</taxon>
        <taxon>Agaricomycotina</taxon>
        <taxon>Agaricomycetes</taxon>
        <taxon>Agaricomycetidae</taxon>
        <taxon>Agaricales</taxon>
        <taxon>Marasmiineae</taxon>
        <taxon>Physalacriaceae</taxon>
        <taxon>Armillaria</taxon>
    </lineage>
</organism>
<dbReference type="AlphaFoldDB" id="A0A284R3X3"/>
<gene>
    <name evidence="1" type="ORF">ARMOST_06753</name>
</gene>
<name>A0A284R3X3_ARMOS</name>
<accession>A0A284R3X3</accession>
<dbReference type="EMBL" id="FUEG01000004">
    <property type="protein sequence ID" value="SJL03399.1"/>
    <property type="molecule type" value="Genomic_DNA"/>
</dbReference>